<accession>A0A917UAY4</accession>
<dbReference type="FunFam" id="3.40.50.2000:FF:000072">
    <property type="entry name" value="Glycosyl transferase"/>
    <property type="match status" value="1"/>
</dbReference>
<dbReference type="CDD" id="cd03784">
    <property type="entry name" value="GT1_Gtf-like"/>
    <property type="match status" value="1"/>
</dbReference>
<protein>
    <submittedName>
        <fullName evidence="2">Glycosyl transferase</fullName>
    </submittedName>
</protein>
<dbReference type="RefSeq" id="WP_190256132.1">
    <property type="nucleotide sequence ID" value="NZ_BMPI01000067.1"/>
</dbReference>
<dbReference type="InterPro" id="IPR050426">
    <property type="entry name" value="Glycosyltransferase_28"/>
</dbReference>
<gene>
    <name evidence="2" type="ORF">GCM10007977_089120</name>
</gene>
<dbReference type="Pfam" id="PF06722">
    <property type="entry name" value="EryCIII-like_C"/>
    <property type="match status" value="1"/>
</dbReference>
<dbReference type="PANTHER" id="PTHR48050:SF13">
    <property type="entry name" value="STEROL 3-BETA-GLUCOSYLTRANSFERASE UGT80A2"/>
    <property type="match status" value="1"/>
</dbReference>
<dbReference type="PANTHER" id="PTHR48050">
    <property type="entry name" value="STEROL 3-BETA-GLUCOSYLTRANSFERASE"/>
    <property type="match status" value="1"/>
</dbReference>
<dbReference type="EMBL" id="BMPI01000067">
    <property type="protein sequence ID" value="GGM73760.1"/>
    <property type="molecule type" value="Genomic_DNA"/>
</dbReference>
<evidence type="ECO:0000313" key="3">
    <source>
        <dbReference type="Proteomes" id="UP000642070"/>
    </source>
</evidence>
<name>A0A917UAY4_9ACTN</name>
<sequence>MRLLFAFAGGNGHFQPLVPLARAAAAAGHTVAVTGQPAVMPHVTKAGFTALPSGRRSTMSGERVPLSRVDPAREDRDFRDGFAGWIAAERAPAVREVAGGWRPDVIVCDETDFGSMIAAETLGIPHASVLVLAAGTFGRPDGLAGKLDEVRAAHGLGPDPGLAMLERHLVISPVPPSFRAVPLPPTGRLMRPAEPVSTTGGGTVYFTLGTIFNTESGDLFGRVVTGLRQVEDVNLVVTVGDSIDPAELGPQPPHVRVERYVPQAELLPACDAVVSHAGSGSVLGALAHGLPLVLLPMGADQPANAVRCAELGVGVVLDAVDTTPEQARDALATVLTDPSYRAAALRLQQEIASMPDPAALLPALEALA</sequence>
<comment type="caution">
    <text evidence="2">The sequence shown here is derived from an EMBL/GenBank/DDBJ whole genome shotgun (WGS) entry which is preliminary data.</text>
</comment>
<dbReference type="AlphaFoldDB" id="A0A917UAY4"/>
<feature type="domain" description="Erythromycin biosynthesis protein CIII-like C-terminal" evidence="1">
    <location>
        <begin position="232"/>
        <end position="367"/>
    </location>
</feature>
<dbReference type="InterPro" id="IPR010610">
    <property type="entry name" value="EryCIII-like_C"/>
</dbReference>
<proteinExistence type="predicted"/>
<dbReference type="Proteomes" id="UP000642070">
    <property type="component" value="Unassembled WGS sequence"/>
</dbReference>
<dbReference type="SUPFAM" id="SSF53756">
    <property type="entry name" value="UDP-Glycosyltransferase/glycogen phosphorylase"/>
    <property type="match status" value="1"/>
</dbReference>
<evidence type="ECO:0000313" key="2">
    <source>
        <dbReference type="EMBL" id="GGM73760.1"/>
    </source>
</evidence>
<evidence type="ECO:0000259" key="1">
    <source>
        <dbReference type="Pfam" id="PF06722"/>
    </source>
</evidence>
<organism evidence="2 3">
    <name type="scientific">Dactylosporangium sucinum</name>
    <dbReference type="NCBI Taxonomy" id="1424081"/>
    <lineage>
        <taxon>Bacteria</taxon>
        <taxon>Bacillati</taxon>
        <taxon>Actinomycetota</taxon>
        <taxon>Actinomycetes</taxon>
        <taxon>Micromonosporales</taxon>
        <taxon>Micromonosporaceae</taxon>
        <taxon>Dactylosporangium</taxon>
    </lineage>
</organism>
<reference evidence="2" key="1">
    <citation type="journal article" date="2014" name="Int. J. Syst. Evol. Microbiol.">
        <title>Complete genome sequence of Corynebacterium casei LMG S-19264T (=DSM 44701T), isolated from a smear-ripened cheese.</title>
        <authorList>
            <consortium name="US DOE Joint Genome Institute (JGI-PGF)"/>
            <person name="Walter F."/>
            <person name="Albersmeier A."/>
            <person name="Kalinowski J."/>
            <person name="Ruckert C."/>
        </authorList>
    </citation>
    <scope>NUCLEOTIDE SEQUENCE</scope>
    <source>
        <strain evidence="2">JCM 19831</strain>
    </source>
</reference>
<dbReference type="InterPro" id="IPR002213">
    <property type="entry name" value="UDP_glucos_trans"/>
</dbReference>
<dbReference type="GO" id="GO:0016758">
    <property type="term" value="F:hexosyltransferase activity"/>
    <property type="evidence" value="ECO:0007669"/>
    <property type="project" value="UniProtKB-ARBA"/>
</dbReference>
<reference evidence="2" key="2">
    <citation type="submission" date="2020-09" db="EMBL/GenBank/DDBJ databases">
        <authorList>
            <person name="Sun Q."/>
            <person name="Ohkuma M."/>
        </authorList>
    </citation>
    <scope>NUCLEOTIDE SEQUENCE</scope>
    <source>
        <strain evidence="2">JCM 19831</strain>
    </source>
</reference>
<keyword evidence="2" id="KW-0808">Transferase</keyword>
<dbReference type="Gene3D" id="3.40.50.2000">
    <property type="entry name" value="Glycogen Phosphorylase B"/>
    <property type="match status" value="2"/>
</dbReference>
<keyword evidence="3" id="KW-1185">Reference proteome</keyword>
<dbReference type="GO" id="GO:0017000">
    <property type="term" value="P:antibiotic biosynthetic process"/>
    <property type="evidence" value="ECO:0007669"/>
    <property type="project" value="UniProtKB-ARBA"/>
</dbReference>
<dbReference type="GO" id="GO:0008194">
    <property type="term" value="F:UDP-glycosyltransferase activity"/>
    <property type="evidence" value="ECO:0007669"/>
    <property type="project" value="InterPro"/>
</dbReference>